<evidence type="ECO:0000313" key="2">
    <source>
        <dbReference type="Proteomes" id="UP001501523"/>
    </source>
</evidence>
<dbReference type="Pfam" id="PF05988">
    <property type="entry name" value="DUF899"/>
    <property type="match status" value="1"/>
</dbReference>
<gene>
    <name evidence="1" type="ORF">GCM10009105_28730</name>
</gene>
<comment type="caution">
    <text evidence="1">The sequence shown here is derived from an EMBL/GenBank/DDBJ whole genome shotgun (WGS) entry which is preliminary data.</text>
</comment>
<reference evidence="1 2" key="1">
    <citation type="journal article" date="2019" name="Int. J. Syst. Evol. Microbiol.">
        <title>The Global Catalogue of Microorganisms (GCM) 10K type strain sequencing project: providing services to taxonomists for standard genome sequencing and annotation.</title>
        <authorList>
            <consortium name="The Broad Institute Genomics Platform"/>
            <consortium name="The Broad Institute Genome Sequencing Center for Infectious Disease"/>
            <person name="Wu L."/>
            <person name="Ma J."/>
        </authorList>
    </citation>
    <scope>NUCLEOTIDE SEQUENCE [LARGE SCALE GENOMIC DNA]</scope>
    <source>
        <strain evidence="1 2">JCM 15421</strain>
    </source>
</reference>
<protein>
    <submittedName>
        <fullName evidence="1">Uncharacterized protein</fullName>
    </submittedName>
</protein>
<accession>A0ABN1IRB3</accession>
<keyword evidence="2" id="KW-1185">Reference proteome</keyword>
<dbReference type="RefSeq" id="WP_343792338.1">
    <property type="nucleotide sequence ID" value="NZ_BAAAEU010000024.1"/>
</dbReference>
<dbReference type="EMBL" id="BAAAEU010000024">
    <property type="protein sequence ID" value="GAA0719857.1"/>
    <property type="molecule type" value="Genomic_DNA"/>
</dbReference>
<organism evidence="1 2">
    <name type="scientific">Dokdonella soli</name>
    <dbReference type="NCBI Taxonomy" id="529810"/>
    <lineage>
        <taxon>Bacteria</taxon>
        <taxon>Pseudomonadati</taxon>
        <taxon>Pseudomonadota</taxon>
        <taxon>Gammaproteobacteria</taxon>
        <taxon>Lysobacterales</taxon>
        <taxon>Rhodanobacteraceae</taxon>
        <taxon>Dokdonella</taxon>
    </lineage>
</organism>
<sequence length="89" mass="10143">MANKKAYYNFTLQDPALSEREGVSVFCKDPSGQVFHTYSTSTYARGLDMLNVAYHYLDIVPARRDEGDRGMYWLRRHDGYGNLGAACCH</sequence>
<proteinExistence type="predicted"/>
<name>A0ABN1IRB3_9GAMM</name>
<dbReference type="InterPro" id="IPR010296">
    <property type="entry name" value="DUF899_thioredox"/>
</dbReference>
<evidence type="ECO:0000313" key="1">
    <source>
        <dbReference type="EMBL" id="GAA0719857.1"/>
    </source>
</evidence>
<dbReference type="Proteomes" id="UP001501523">
    <property type="component" value="Unassembled WGS sequence"/>
</dbReference>